<evidence type="ECO:0000256" key="2">
    <source>
        <dbReference type="ARBA" id="ARBA00022679"/>
    </source>
</evidence>
<evidence type="ECO:0000313" key="5">
    <source>
        <dbReference type="EMBL" id="SDM38870.1"/>
    </source>
</evidence>
<sequence>MHILIAPNAFKHSLTANETADAIQEGLKRSGLNCTSECFPIADGGDGTGHLIVEKCGGSWHEYEVHDPLGRLIQAPLGIIDQGKTAVIEMADASGIRLLDPDERSPLKASSFGTGELIRFALDRQVQKIIIGIGGSATVDGGIGILSALGIKFRGADGAELAALPVNISQFRQIDRSGLDPRILNCQITVLCDVDNLLLGENGSAAVFGPQKGASPADVKLLDLALTNLSDLSFESTGIKMNEIIHGGAAGGIAASLFTFLNAILVNGGEHFLQLTGFAKSLMNADLLITGEGSLDEQTLQGKGPFAVAKIAKENNIMVIGIAGRVPLHQNAELDRYFDILMPIGNQPADINTAMKFTASNLIRTAIVIGKFLSLPKTI</sequence>
<dbReference type="EMBL" id="FNHH01000011">
    <property type="protein sequence ID" value="SDM38870.1"/>
    <property type="molecule type" value="Genomic_DNA"/>
</dbReference>
<dbReference type="RefSeq" id="WP_090704234.1">
    <property type="nucleotide sequence ID" value="NZ_FNHH01000011.1"/>
</dbReference>
<dbReference type="InterPro" id="IPR036129">
    <property type="entry name" value="Glycerate_kinase_sf"/>
</dbReference>
<dbReference type="InterPro" id="IPR004381">
    <property type="entry name" value="Glycerate_kinase"/>
</dbReference>
<dbReference type="Pfam" id="PF02595">
    <property type="entry name" value="Gly_kinase"/>
    <property type="match status" value="1"/>
</dbReference>
<dbReference type="Gene3D" id="3.90.1510.10">
    <property type="entry name" value="Glycerate kinase, domain 2"/>
    <property type="match status" value="1"/>
</dbReference>
<evidence type="ECO:0000313" key="6">
    <source>
        <dbReference type="Proteomes" id="UP000199226"/>
    </source>
</evidence>
<dbReference type="GO" id="GO:0008887">
    <property type="term" value="F:glycerate kinase activity"/>
    <property type="evidence" value="ECO:0007669"/>
    <property type="project" value="UniProtKB-UniRule"/>
</dbReference>
<gene>
    <name evidence="5" type="ORF">SAMN05421813_11127</name>
</gene>
<dbReference type="AlphaFoldDB" id="A0A1G9STX0"/>
<protein>
    <submittedName>
        <fullName evidence="5">Glycerate kinase</fullName>
    </submittedName>
</protein>
<keyword evidence="2 4" id="KW-0808">Transferase</keyword>
<keyword evidence="3 4" id="KW-0418">Kinase</keyword>
<comment type="similarity">
    <text evidence="1 4">Belongs to the glycerate kinase type-1 family.</text>
</comment>
<accession>A0A1G9STX0</accession>
<dbReference type="SUPFAM" id="SSF110738">
    <property type="entry name" value="Glycerate kinase I"/>
    <property type="match status" value="1"/>
</dbReference>
<evidence type="ECO:0000256" key="1">
    <source>
        <dbReference type="ARBA" id="ARBA00006284"/>
    </source>
</evidence>
<dbReference type="OrthoDB" id="9774290at2"/>
<keyword evidence="6" id="KW-1185">Reference proteome</keyword>
<dbReference type="STRING" id="990371.SAMN05421813_11127"/>
<dbReference type="Proteomes" id="UP000199226">
    <property type="component" value="Unassembled WGS sequence"/>
</dbReference>
<dbReference type="GO" id="GO:0031388">
    <property type="term" value="P:organic acid phosphorylation"/>
    <property type="evidence" value="ECO:0007669"/>
    <property type="project" value="UniProtKB-UniRule"/>
</dbReference>
<dbReference type="InterPro" id="IPR018197">
    <property type="entry name" value="Glycerate_kinase_RE-like"/>
</dbReference>
<dbReference type="NCBIfam" id="TIGR00045">
    <property type="entry name" value="glycerate kinase"/>
    <property type="match status" value="1"/>
</dbReference>
<evidence type="ECO:0000256" key="4">
    <source>
        <dbReference type="PIRNR" id="PIRNR006078"/>
    </source>
</evidence>
<dbReference type="Gene3D" id="3.40.50.10350">
    <property type="entry name" value="Glycerate kinase, domain 1"/>
    <property type="match status" value="1"/>
</dbReference>
<organism evidence="5 6">
    <name type="scientific">Daejeonella rubra</name>
    <dbReference type="NCBI Taxonomy" id="990371"/>
    <lineage>
        <taxon>Bacteria</taxon>
        <taxon>Pseudomonadati</taxon>
        <taxon>Bacteroidota</taxon>
        <taxon>Sphingobacteriia</taxon>
        <taxon>Sphingobacteriales</taxon>
        <taxon>Sphingobacteriaceae</taxon>
        <taxon>Daejeonella</taxon>
    </lineage>
</organism>
<dbReference type="PIRSF" id="PIRSF006078">
    <property type="entry name" value="GlxK"/>
    <property type="match status" value="1"/>
</dbReference>
<dbReference type="PANTHER" id="PTHR21599:SF0">
    <property type="entry name" value="GLYCERATE KINASE"/>
    <property type="match status" value="1"/>
</dbReference>
<evidence type="ECO:0000256" key="3">
    <source>
        <dbReference type="ARBA" id="ARBA00022777"/>
    </source>
</evidence>
<reference evidence="6" key="1">
    <citation type="submission" date="2016-10" db="EMBL/GenBank/DDBJ databases">
        <authorList>
            <person name="Varghese N."/>
            <person name="Submissions S."/>
        </authorList>
    </citation>
    <scope>NUCLEOTIDE SEQUENCE [LARGE SCALE GENOMIC DNA]</scope>
    <source>
        <strain evidence="6">DSM 24536</strain>
    </source>
</reference>
<proteinExistence type="inferred from homology"/>
<name>A0A1G9STX0_9SPHI</name>
<dbReference type="PANTHER" id="PTHR21599">
    <property type="entry name" value="GLYCERATE KINASE"/>
    <property type="match status" value="1"/>
</dbReference>
<dbReference type="InterPro" id="IPR018193">
    <property type="entry name" value="Glyc_kinase_flavodox-like_fold"/>
</dbReference>